<comment type="cofactor">
    <cofactor evidence="1">
        <name>pyridoxal 5'-phosphate</name>
        <dbReference type="ChEBI" id="CHEBI:597326"/>
    </cofactor>
</comment>
<dbReference type="GO" id="GO:0003824">
    <property type="term" value="F:catalytic activity"/>
    <property type="evidence" value="ECO:0007669"/>
    <property type="project" value="InterPro"/>
</dbReference>
<dbReference type="PANTHER" id="PTHR42743">
    <property type="entry name" value="AMINO-ACID AMINOTRANSFERASE"/>
    <property type="match status" value="1"/>
</dbReference>
<dbReference type="SUPFAM" id="SSF56752">
    <property type="entry name" value="D-aminoacid aminotransferase-like PLP-dependent enzymes"/>
    <property type="match status" value="1"/>
</dbReference>
<evidence type="ECO:0000256" key="3">
    <source>
        <dbReference type="ARBA" id="ARBA00022898"/>
    </source>
</evidence>
<evidence type="ECO:0000313" key="5">
    <source>
        <dbReference type="Proteomes" id="UP000273278"/>
    </source>
</evidence>
<proteinExistence type="inferred from homology"/>
<dbReference type="FunFam" id="3.20.10.10:FF:000002">
    <property type="entry name" value="D-alanine aminotransferase"/>
    <property type="match status" value="1"/>
</dbReference>
<comment type="similarity">
    <text evidence="2">Belongs to the class-IV pyridoxal-phosphate-dependent aminotransferase family.</text>
</comment>
<dbReference type="CDD" id="cd00449">
    <property type="entry name" value="PLPDE_IV"/>
    <property type="match status" value="1"/>
</dbReference>
<dbReference type="PANTHER" id="PTHR42743:SF11">
    <property type="entry name" value="AMINODEOXYCHORISMATE LYASE"/>
    <property type="match status" value="1"/>
</dbReference>
<sequence>MMEHDDGFSFGIGAFETMLVHDGRCIMFVRHMDRLRGALESLGVGNRVDPRMLEDEVSDGHLDGRVLKVEVSERNVVLSDRPVPYSDGDYARGFRLRIPDVRRNESSPFTYMKSLQYGDSIMEKRKAKADGFDEPLFLNCRGEICEGATTNIFFSKGGRLYTPEKGCGLLPGTVRSYVMEKFGAEEGVFFPEDLRGFDGCFVTNSVLGIMPVASIDGVGFHDRSLCDGIRKTYLRDVEDGL</sequence>
<dbReference type="Gene3D" id="3.30.470.10">
    <property type="match status" value="1"/>
</dbReference>
<dbReference type="InterPro" id="IPR043131">
    <property type="entry name" value="BCAT-like_N"/>
</dbReference>
<protein>
    <recommendedName>
        <fullName evidence="6">4-amino-4-deoxychorismate lyase</fullName>
    </recommendedName>
</protein>
<dbReference type="EMBL" id="CP017686">
    <property type="protein sequence ID" value="AYQ54798.1"/>
    <property type="molecule type" value="Genomic_DNA"/>
</dbReference>
<dbReference type="GO" id="GO:0008652">
    <property type="term" value="P:amino acid biosynthetic process"/>
    <property type="evidence" value="ECO:0007669"/>
    <property type="project" value="UniProtKB-ARBA"/>
</dbReference>
<dbReference type="Pfam" id="PF01063">
    <property type="entry name" value="Aminotran_4"/>
    <property type="match status" value="1"/>
</dbReference>
<name>A0A3G3IGJ7_9ARCH</name>
<evidence type="ECO:0008006" key="6">
    <source>
        <dbReference type="Google" id="ProtNLM"/>
    </source>
</evidence>
<dbReference type="GO" id="GO:0005829">
    <property type="term" value="C:cytosol"/>
    <property type="evidence" value="ECO:0007669"/>
    <property type="project" value="TreeGrafter"/>
</dbReference>
<dbReference type="Proteomes" id="UP000273278">
    <property type="component" value="Chromosome"/>
</dbReference>
<gene>
    <name evidence="4" type="ORF">BKD89_03130</name>
</gene>
<dbReference type="Gene3D" id="3.20.10.10">
    <property type="entry name" value="D-amino Acid Aminotransferase, subunit A, domain 2"/>
    <property type="match status" value="1"/>
</dbReference>
<organism evidence="4 5">
    <name type="scientific">Methanomethylophilus alvi</name>
    <dbReference type="NCBI Taxonomy" id="1291540"/>
    <lineage>
        <taxon>Archaea</taxon>
        <taxon>Methanobacteriati</taxon>
        <taxon>Thermoplasmatota</taxon>
        <taxon>Thermoplasmata</taxon>
        <taxon>Methanomassiliicoccales</taxon>
        <taxon>Methanomethylophilaceae</taxon>
        <taxon>Methanomethylophilus</taxon>
    </lineage>
</organism>
<accession>A0A3G3IGJ7</accession>
<dbReference type="InterPro" id="IPR043132">
    <property type="entry name" value="BCAT-like_C"/>
</dbReference>
<evidence type="ECO:0000313" key="4">
    <source>
        <dbReference type="EMBL" id="AYQ54798.1"/>
    </source>
</evidence>
<dbReference type="GO" id="GO:0046394">
    <property type="term" value="P:carboxylic acid biosynthetic process"/>
    <property type="evidence" value="ECO:0007669"/>
    <property type="project" value="UniProtKB-ARBA"/>
</dbReference>
<evidence type="ECO:0000256" key="2">
    <source>
        <dbReference type="ARBA" id="ARBA00009320"/>
    </source>
</evidence>
<evidence type="ECO:0000256" key="1">
    <source>
        <dbReference type="ARBA" id="ARBA00001933"/>
    </source>
</evidence>
<keyword evidence="3" id="KW-0663">Pyridoxal phosphate</keyword>
<reference evidence="4 5" key="1">
    <citation type="submission" date="2016-10" db="EMBL/GenBank/DDBJ databases">
        <title>Complete genome of the TMA-utilizing, human hosted archaeon Methanomethylophilus alvus Gen. nov, sp. nov., strain Mx-05, derived from a pure culture.</title>
        <authorList>
            <person name="Brugere J.-F."/>
            <person name="Ben Hania W."/>
            <person name="Chaudhary P.P."/>
            <person name="Gaci N."/>
            <person name="Borrel G."/>
            <person name="Cao Van Tuat L."/>
            <person name="Fardeau M.-L."/>
            <person name="Harris H.M.B."/>
            <person name="O'Toole P.W."/>
            <person name="Ollivier B."/>
        </authorList>
    </citation>
    <scope>NUCLEOTIDE SEQUENCE [LARGE SCALE GENOMIC DNA]</scope>
    <source>
        <strain evidence="4 5">Mx-05</strain>
    </source>
</reference>
<dbReference type="InterPro" id="IPR036038">
    <property type="entry name" value="Aminotransferase-like"/>
</dbReference>
<dbReference type="InterPro" id="IPR050571">
    <property type="entry name" value="Class-IV_PLP-Dep_Aminotrnsfr"/>
</dbReference>
<dbReference type="InterPro" id="IPR001544">
    <property type="entry name" value="Aminotrans_IV"/>
</dbReference>
<dbReference type="AlphaFoldDB" id="A0A3G3IGJ7"/>